<feature type="transmembrane region" description="Helical" evidence="1">
    <location>
        <begin position="6"/>
        <end position="29"/>
    </location>
</feature>
<dbReference type="EMBL" id="CP001034">
    <property type="protein sequence ID" value="ACB84300.1"/>
    <property type="molecule type" value="Genomic_DNA"/>
</dbReference>
<name>B2A7A6_NATTJ</name>
<keyword evidence="1" id="KW-0812">Transmembrane</keyword>
<organism evidence="2 3">
    <name type="scientific">Natranaerobius thermophilus (strain ATCC BAA-1301 / DSM 18059 / JW/NM-WN-LF)</name>
    <dbReference type="NCBI Taxonomy" id="457570"/>
    <lineage>
        <taxon>Bacteria</taxon>
        <taxon>Bacillati</taxon>
        <taxon>Bacillota</taxon>
        <taxon>Clostridia</taxon>
        <taxon>Natranaerobiales</taxon>
        <taxon>Natranaerobiaceae</taxon>
        <taxon>Natranaerobius</taxon>
    </lineage>
</organism>
<protein>
    <submittedName>
        <fullName evidence="2">Uncharacterized protein</fullName>
    </submittedName>
</protein>
<evidence type="ECO:0000313" key="2">
    <source>
        <dbReference type="EMBL" id="ACB84300.1"/>
    </source>
</evidence>
<sequence>MPPGFDYLVVFTIQFIIISIPSIIVYKILQKRINELEKDIEILREALSGDYQA</sequence>
<reference evidence="2 3" key="1">
    <citation type="submission" date="2008-04" db="EMBL/GenBank/DDBJ databases">
        <title>Complete sequence of chromosome of Natranaerobius thermophilus JW/NM-WN-LF.</title>
        <authorList>
            <consortium name="US DOE Joint Genome Institute"/>
            <person name="Copeland A."/>
            <person name="Lucas S."/>
            <person name="Lapidus A."/>
            <person name="Glavina del Rio T."/>
            <person name="Dalin E."/>
            <person name="Tice H."/>
            <person name="Bruce D."/>
            <person name="Goodwin L."/>
            <person name="Pitluck S."/>
            <person name="Chertkov O."/>
            <person name="Brettin T."/>
            <person name="Detter J.C."/>
            <person name="Han C."/>
            <person name="Kuske C.R."/>
            <person name="Schmutz J."/>
            <person name="Larimer F."/>
            <person name="Land M."/>
            <person name="Hauser L."/>
            <person name="Kyrpides N."/>
            <person name="Lykidis A."/>
            <person name="Mesbah N.M."/>
            <person name="Wiegel J."/>
        </authorList>
    </citation>
    <scope>NUCLEOTIDE SEQUENCE [LARGE SCALE GENOMIC DNA]</scope>
    <source>
        <strain evidence="3">ATCC BAA-1301 / DSM 18059 / JW/NM-WN-LF</strain>
    </source>
</reference>
<accession>B2A7A6</accession>
<dbReference type="KEGG" id="nth:Nther_0708"/>
<keyword evidence="1" id="KW-1133">Transmembrane helix</keyword>
<dbReference type="Proteomes" id="UP000001683">
    <property type="component" value="Chromosome"/>
</dbReference>
<dbReference type="InParanoid" id="B2A7A6"/>
<evidence type="ECO:0000256" key="1">
    <source>
        <dbReference type="SAM" id="Phobius"/>
    </source>
</evidence>
<proteinExistence type="predicted"/>
<evidence type="ECO:0000313" key="3">
    <source>
        <dbReference type="Proteomes" id="UP000001683"/>
    </source>
</evidence>
<reference evidence="2 3" key="2">
    <citation type="journal article" date="2011" name="J. Bacteriol.">
        <title>Complete genome sequence of the anaerobic, halophilic alkalithermophile Natranaerobius thermophilus JW/NM-WN-LF.</title>
        <authorList>
            <person name="Zhao B."/>
            <person name="Mesbah N.M."/>
            <person name="Dalin E."/>
            <person name="Goodwin L."/>
            <person name="Nolan M."/>
            <person name="Pitluck S."/>
            <person name="Chertkov O."/>
            <person name="Brettin T.S."/>
            <person name="Han J."/>
            <person name="Larimer F.W."/>
            <person name="Land M.L."/>
            <person name="Hauser L."/>
            <person name="Kyrpides N."/>
            <person name="Wiegel J."/>
        </authorList>
    </citation>
    <scope>NUCLEOTIDE SEQUENCE [LARGE SCALE GENOMIC DNA]</scope>
    <source>
        <strain evidence="3">ATCC BAA-1301 / DSM 18059 / JW/NM-WN-LF</strain>
    </source>
</reference>
<dbReference type="AlphaFoldDB" id="B2A7A6"/>
<dbReference type="HOGENOM" id="CLU_3063783_0_0_9"/>
<keyword evidence="1" id="KW-0472">Membrane</keyword>
<dbReference type="STRING" id="457570.Nther_0708"/>
<gene>
    <name evidence="2" type="ordered locus">Nther_0708</name>
</gene>
<keyword evidence="3" id="KW-1185">Reference proteome</keyword>
<dbReference type="RefSeq" id="WP_012447184.1">
    <property type="nucleotide sequence ID" value="NC_010718.1"/>
</dbReference>